<gene>
    <name evidence="3" type="ORF">SAMN04488095_1633</name>
</gene>
<proteinExistence type="predicted"/>
<name>A0A1I3LUS4_9RHOB</name>
<dbReference type="Gene3D" id="3.40.50.300">
    <property type="entry name" value="P-loop containing nucleotide triphosphate hydrolases"/>
    <property type="match status" value="1"/>
</dbReference>
<dbReference type="GO" id="GO:0005829">
    <property type="term" value="C:cytosol"/>
    <property type="evidence" value="ECO:0007669"/>
    <property type="project" value="TreeGrafter"/>
</dbReference>
<dbReference type="AlphaFoldDB" id="A0A1I3LUS4"/>
<dbReference type="EMBL" id="FORA01000002">
    <property type="protein sequence ID" value="SFI88196.1"/>
    <property type="molecule type" value="Genomic_DNA"/>
</dbReference>
<evidence type="ECO:0000256" key="1">
    <source>
        <dbReference type="ARBA" id="ARBA00022741"/>
    </source>
</evidence>
<keyword evidence="2" id="KW-0067">ATP-binding</keyword>
<reference evidence="3 4" key="1">
    <citation type="submission" date="2016-10" db="EMBL/GenBank/DDBJ databases">
        <authorList>
            <person name="de Groot N.N."/>
        </authorList>
    </citation>
    <scope>NUCLEOTIDE SEQUENCE [LARGE SCALE GENOMIC DNA]</scope>
    <source>
        <strain evidence="3 4">DSM 19073</strain>
    </source>
</reference>
<accession>A0A1I3LUS4</accession>
<dbReference type="GO" id="GO:0005524">
    <property type="term" value="F:ATP binding"/>
    <property type="evidence" value="ECO:0007669"/>
    <property type="project" value="UniProtKB-KW"/>
</dbReference>
<organism evidence="3 4">
    <name type="scientific">Jannaschia pohangensis</name>
    <dbReference type="NCBI Taxonomy" id="390807"/>
    <lineage>
        <taxon>Bacteria</taxon>
        <taxon>Pseudomonadati</taxon>
        <taxon>Pseudomonadota</taxon>
        <taxon>Alphaproteobacteria</taxon>
        <taxon>Rhodobacterales</taxon>
        <taxon>Roseobacteraceae</taxon>
        <taxon>Jannaschia</taxon>
    </lineage>
</organism>
<dbReference type="PANTHER" id="PTHR43384:SF6">
    <property type="entry name" value="SEPTUM SITE-DETERMINING PROTEIN MIND HOMOLOG, CHLOROPLASTIC"/>
    <property type="match status" value="1"/>
</dbReference>
<keyword evidence="4" id="KW-1185">Reference proteome</keyword>
<dbReference type="GO" id="GO:0016887">
    <property type="term" value="F:ATP hydrolysis activity"/>
    <property type="evidence" value="ECO:0007669"/>
    <property type="project" value="TreeGrafter"/>
</dbReference>
<sequence>MASNLAVLPEPAPLRAVTVSRDVQEFDLLIEDMEAELGEGWGDLSFAESLEFLRQDEAEDLEFIVLAVDHEDEPRLSQIADVIRQAKRAGLKVILVADGLGPVTLHELLRSGADDFAPYPLPENALSEAIARIRVPGPAAASDVMQRAGADDIDANGAVPQAGGMIRTGGGNAGEGALFAVQSAAGGDGATTLVVNLAWELATGSKKDMPSVCVIDLGLQFGSVATYFDLPRKPMIYEVLSDVSSMDEQAFRQALGHYKDKVSVFTAPAEILPLDFIGPDDVTELLSLARKCFDIVIVDMPATVTGWTDTVLDLCDLYFLVCGLEVRSAQNALRFKKLLKTEGLAVERLAMVMNRAPGKMDMGGRGRVDKMADSLDVKFHAVLSDGGKQVTEVNDQAVPLSTMAPRNALTKDIQKMAHGLLEAREAITSGQAGAKKPAKKGIFGLSFG</sequence>
<dbReference type="SUPFAM" id="SSF52540">
    <property type="entry name" value="P-loop containing nucleoside triphosphate hydrolases"/>
    <property type="match status" value="1"/>
</dbReference>
<dbReference type="GO" id="GO:0009898">
    <property type="term" value="C:cytoplasmic side of plasma membrane"/>
    <property type="evidence" value="ECO:0007669"/>
    <property type="project" value="TreeGrafter"/>
</dbReference>
<protein>
    <submittedName>
        <fullName evidence="3">Pilus assembly protein CpaE</fullName>
    </submittedName>
</protein>
<dbReference type="GO" id="GO:0051782">
    <property type="term" value="P:negative regulation of cell division"/>
    <property type="evidence" value="ECO:0007669"/>
    <property type="project" value="TreeGrafter"/>
</dbReference>
<dbReference type="Proteomes" id="UP000199110">
    <property type="component" value="Unassembled WGS sequence"/>
</dbReference>
<keyword evidence="1" id="KW-0547">Nucleotide-binding</keyword>
<dbReference type="STRING" id="390807.SAMN04488095_1633"/>
<evidence type="ECO:0000256" key="2">
    <source>
        <dbReference type="ARBA" id="ARBA00022840"/>
    </source>
</evidence>
<evidence type="ECO:0000313" key="4">
    <source>
        <dbReference type="Proteomes" id="UP000199110"/>
    </source>
</evidence>
<dbReference type="InterPro" id="IPR027417">
    <property type="entry name" value="P-loop_NTPase"/>
</dbReference>
<dbReference type="PANTHER" id="PTHR43384">
    <property type="entry name" value="SEPTUM SITE-DETERMINING PROTEIN MIND HOMOLOG, CHLOROPLASTIC-RELATED"/>
    <property type="match status" value="1"/>
</dbReference>
<dbReference type="RefSeq" id="WP_175484831.1">
    <property type="nucleotide sequence ID" value="NZ_FORA01000002.1"/>
</dbReference>
<dbReference type="InterPro" id="IPR050625">
    <property type="entry name" value="ParA/MinD_ATPase"/>
</dbReference>
<evidence type="ECO:0000313" key="3">
    <source>
        <dbReference type="EMBL" id="SFI88196.1"/>
    </source>
</evidence>